<reference evidence="2" key="1">
    <citation type="submission" date="2021-03" db="EMBL/GenBank/DDBJ databases">
        <title>Draft genome sequence of rust myrtle Austropuccinia psidii MF-1, a brazilian biotype.</title>
        <authorList>
            <person name="Quecine M.C."/>
            <person name="Pachon D.M.R."/>
            <person name="Bonatelli M.L."/>
            <person name="Correr F.H."/>
            <person name="Franceschini L.M."/>
            <person name="Leite T.F."/>
            <person name="Margarido G.R.A."/>
            <person name="Almeida C.A."/>
            <person name="Ferrarezi J.A."/>
            <person name="Labate C.A."/>
        </authorList>
    </citation>
    <scope>NUCLEOTIDE SEQUENCE</scope>
    <source>
        <strain evidence="2">MF-1</strain>
    </source>
</reference>
<dbReference type="Proteomes" id="UP000765509">
    <property type="component" value="Unassembled WGS sequence"/>
</dbReference>
<keyword evidence="3" id="KW-1185">Reference proteome</keyword>
<accession>A0A9Q3GSC1</accession>
<gene>
    <name evidence="2" type="ORF">O181_016979</name>
</gene>
<dbReference type="AlphaFoldDB" id="A0A9Q3GSC1"/>
<evidence type="ECO:0000313" key="3">
    <source>
        <dbReference type="Proteomes" id="UP000765509"/>
    </source>
</evidence>
<comment type="caution">
    <text evidence="2">The sequence shown here is derived from an EMBL/GenBank/DDBJ whole genome shotgun (WGS) entry which is preliminary data.</text>
</comment>
<evidence type="ECO:0000256" key="1">
    <source>
        <dbReference type="SAM" id="MobiDB-lite"/>
    </source>
</evidence>
<sequence>MAHQGELSALLKQEGNHKLPRYTPQAITIHCDTNFARSFGPQRSPSPFPRKRATSKPFKEQRRSPLSRRVNISGQIPSPLNEEIPGKKRQ</sequence>
<proteinExistence type="predicted"/>
<dbReference type="EMBL" id="AVOT02004751">
    <property type="protein sequence ID" value="MBW0477264.1"/>
    <property type="molecule type" value="Genomic_DNA"/>
</dbReference>
<name>A0A9Q3GSC1_9BASI</name>
<organism evidence="2 3">
    <name type="scientific">Austropuccinia psidii MF-1</name>
    <dbReference type="NCBI Taxonomy" id="1389203"/>
    <lineage>
        <taxon>Eukaryota</taxon>
        <taxon>Fungi</taxon>
        <taxon>Dikarya</taxon>
        <taxon>Basidiomycota</taxon>
        <taxon>Pucciniomycotina</taxon>
        <taxon>Pucciniomycetes</taxon>
        <taxon>Pucciniales</taxon>
        <taxon>Sphaerophragmiaceae</taxon>
        <taxon>Austropuccinia</taxon>
    </lineage>
</organism>
<evidence type="ECO:0000313" key="2">
    <source>
        <dbReference type="EMBL" id="MBW0477264.1"/>
    </source>
</evidence>
<feature type="region of interest" description="Disordered" evidence="1">
    <location>
        <begin position="35"/>
        <end position="90"/>
    </location>
</feature>
<protein>
    <submittedName>
        <fullName evidence="2">Uncharacterized protein</fullName>
    </submittedName>
</protein>